<proteinExistence type="predicted"/>
<sequence>MLLIPVFFFSASLLVCVLCVKMSVCVETRYEYHFSKKPRWQQRRRRRTSQLHSSKFESRFFSESTRTSLCGAHYPCRKSEQTPKRRPAHS</sequence>
<dbReference type="EMBL" id="GIFC01004158">
    <property type="protein sequence ID" value="MXU86241.1"/>
    <property type="molecule type" value="Transcribed_RNA"/>
</dbReference>
<reference evidence="3" key="1">
    <citation type="submission" date="2019-12" db="EMBL/GenBank/DDBJ databases">
        <title>An insight into the sialome of adult female Ixodes ricinus ticks feeding for 6 days.</title>
        <authorList>
            <person name="Perner J."/>
            <person name="Ribeiro J.M.C."/>
        </authorList>
    </citation>
    <scope>NUCLEOTIDE SEQUENCE</scope>
    <source>
        <strain evidence="3">Semi-engorged</strain>
        <tissue evidence="3">Salivary glands</tissue>
    </source>
</reference>
<evidence type="ECO:0000313" key="3">
    <source>
        <dbReference type="EMBL" id="MXU86241.1"/>
    </source>
</evidence>
<dbReference type="AlphaFoldDB" id="A0A6B0U778"/>
<protein>
    <submittedName>
        <fullName evidence="3">Putative secreted protein</fullName>
    </submittedName>
</protein>
<evidence type="ECO:0000256" key="2">
    <source>
        <dbReference type="SAM" id="SignalP"/>
    </source>
</evidence>
<organism evidence="3">
    <name type="scientific">Ixodes ricinus</name>
    <name type="common">Common tick</name>
    <name type="synonym">Acarus ricinus</name>
    <dbReference type="NCBI Taxonomy" id="34613"/>
    <lineage>
        <taxon>Eukaryota</taxon>
        <taxon>Metazoa</taxon>
        <taxon>Ecdysozoa</taxon>
        <taxon>Arthropoda</taxon>
        <taxon>Chelicerata</taxon>
        <taxon>Arachnida</taxon>
        <taxon>Acari</taxon>
        <taxon>Parasitiformes</taxon>
        <taxon>Ixodida</taxon>
        <taxon>Ixodoidea</taxon>
        <taxon>Ixodidae</taxon>
        <taxon>Ixodinae</taxon>
        <taxon>Ixodes</taxon>
    </lineage>
</organism>
<name>A0A6B0U778_IXORI</name>
<keyword evidence="2" id="KW-0732">Signal</keyword>
<evidence type="ECO:0000256" key="1">
    <source>
        <dbReference type="SAM" id="MobiDB-lite"/>
    </source>
</evidence>
<accession>A0A6B0U778</accession>
<feature type="region of interest" description="Disordered" evidence="1">
    <location>
        <begin position="43"/>
        <end position="65"/>
    </location>
</feature>
<feature type="signal peptide" evidence="2">
    <location>
        <begin position="1"/>
        <end position="19"/>
    </location>
</feature>
<feature type="chain" id="PRO_5025615355" evidence="2">
    <location>
        <begin position="20"/>
        <end position="90"/>
    </location>
</feature>